<dbReference type="SUPFAM" id="SSF54001">
    <property type="entry name" value="Cysteine proteinases"/>
    <property type="match status" value="1"/>
</dbReference>
<reference evidence="4" key="1">
    <citation type="submission" date="2020-08" db="EMBL/GenBank/DDBJ databases">
        <title>Genome public.</title>
        <authorList>
            <person name="Liu C."/>
            <person name="Sun Q."/>
        </authorList>
    </citation>
    <scope>NUCLEOTIDE SEQUENCE</scope>
    <source>
        <strain evidence="4">NSJ-31</strain>
    </source>
</reference>
<sequence>MNKMRVTALLLSTALLFTHIAWALPGKEEVSLESGREAISSQEEGAFGEEISPKQLSNEESVFEGGSEESQNDLEEEQPAEGPAGPPLEFPAESSASDPPFEQSESSLDEGDSGAELKEAKEGLFQEGALSGEQLKPRSTALRSISNEKRFEEKIVSALKARKASISVYEFGLDGVQDYEGDPAEIGRAYFKVLNSHPELFYVEGTIGWSIRNSIASTIYFHYKYDEDTSEEMQEEYEDAIDYARRTAIHDGMTDEEKVLAVHDHLALHTKYDYDIALDPGNGDVESYSAYGILVKGLGVCNGYALAMVDILKREGIPVLFVAAEEMNHAWNVVQLDGKWYHVDATWDDPVWVNGTKKPATDDYDKEGYVQHKRVLLSDTEMERQGYSEWDEAIPECKSDRYKNYYWKDITSGMFYFNEEWYYARDNIQRSEFDGSHQVAFIQEDADFLALYGNRIYFTDGGRYVWSAPLNNPQQISVEIKISTGTITELSISRNTLRYVVKNGSNYSLHQEELGEPEAPWFSLKNYYYTDDDKTVWGDSLSEDSDEPSTIKLNRVDYLLDSNFIAPDFSIDRIEFSELQNLDRVEAVYDETLKKILVSICATEIGQNGSFNIKIGNFKKTYYVTTEGALHISGTGSENEFMLPIAGEGRTLYFRGDLLEEGIAWNLERSRLTGDASGQIAKFSFTRLEDDTLALSLTTKPGVEIPEGSALNVVLMDEERRLHSFPFYCSTVEPGIGFYEYVYDDDYQFVLPDYESPILISTDPARPTELDRNNGWEGLLTVDGNTIAADHLDKVKISSMSEEFQATLFEDRVAEQGPLILWVQSPVQRKKSALTVSVDGTPSKTFYFSTMGSPQIYHDESCTIPIDEISLPLFGESMETVYIKGAEIGANAEDGTPIDWRSIADSISVSTGVVDRIEADYLEKDKAIKLTLYRDERKPSEDNITVWASDGDHKFRWVLPYRLISGIYIAEREMDGDFTSSETPVTIELRELETQYFAILNAEREQTGFRVVETQGDGFEWSTIEIDGKTYLTVDALLLGGDEPNSITLENAEGVRHTYPIIIQEAKIKAYSDPELTNRIWQLDFFENTIRKCYLVVEGLSADELEVSHCRFTLNHGGTGQLLKKIKNPELVQVEGTYCFEVELQAPEDSVMQRPGSIEFVVYPLHGNELRQTYRYWIHPQLTSDYYHADFEQRQLSGLEVGTTVEEMSDNLTVLTRYRLAVMRADSSGQMRQLQGGDLVGTGCEIRYCDEKGRTLSSLTALLYGDCYGDGKIDVFDLLEAKRHILGISRLDGIYAAASDTTRDGEINVFDMLEIKKSILGISRIDQSK</sequence>
<dbReference type="Gene3D" id="3.10.620.30">
    <property type="match status" value="1"/>
</dbReference>
<dbReference type="InterPro" id="IPR052557">
    <property type="entry name" value="CAP/Cytokinesis_protein"/>
</dbReference>
<dbReference type="RefSeq" id="WP_249282034.1">
    <property type="nucleotide sequence ID" value="NZ_JACRST010000002.1"/>
</dbReference>
<dbReference type="SMART" id="SM00460">
    <property type="entry name" value="TGc"/>
    <property type="match status" value="1"/>
</dbReference>
<dbReference type="Gene3D" id="1.10.1330.10">
    <property type="entry name" value="Dockerin domain"/>
    <property type="match status" value="1"/>
</dbReference>
<keyword evidence="5" id="KW-1185">Reference proteome</keyword>
<evidence type="ECO:0000313" key="5">
    <source>
        <dbReference type="Proteomes" id="UP000653127"/>
    </source>
</evidence>
<dbReference type="EMBL" id="JACRST010000002">
    <property type="protein sequence ID" value="MBC8545884.1"/>
    <property type="molecule type" value="Genomic_DNA"/>
</dbReference>
<evidence type="ECO:0000313" key="4">
    <source>
        <dbReference type="EMBL" id="MBC8545884.1"/>
    </source>
</evidence>
<feature type="domain" description="Dockerin" evidence="3">
    <location>
        <begin position="1260"/>
        <end position="1327"/>
    </location>
</feature>
<dbReference type="InterPro" id="IPR038765">
    <property type="entry name" value="Papain-like_cys_pep_sf"/>
</dbReference>
<dbReference type="GO" id="GO:0000272">
    <property type="term" value="P:polysaccharide catabolic process"/>
    <property type="evidence" value="ECO:0007669"/>
    <property type="project" value="InterPro"/>
</dbReference>
<feature type="compositionally biased region" description="Acidic residues" evidence="1">
    <location>
        <begin position="66"/>
        <end position="79"/>
    </location>
</feature>
<comment type="caution">
    <text evidence="4">The sequence shown here is derived from an EMBL/GenBank/DDBJ whole genome shotgun (WGS) entry which is preliminary data.</text>
</comment>
<dbReference type="Proteomes" id="UP000653127">
    <property type="component" value="Unassembled WGS sequence"/>
</dbReference>
<organism evidence="4 5">
    <name type="scientific">Ligaoa zhengdingensis</name>
    <dbReference type="NCBI Taxonomy" id="2763658"/>
    <lineage>
        <taxon>Bacteria</taxon>
        <taxon>Bacillati</taxon>
        <taxon>Bacillota</taxon>
        <taxon>Clostridia</taxon>
        <taxon>Eubacteriales</taxon>
        <taxon>Oscillospiraceae</taxon>
        <taxon>Ligaoa</taxon>
    </lineage>
</organism>
<feature type="region of interest" description="Disordered" evidence="1">
    <location>
        <begin position="35"/>
        <end position="115"/>
    </location>
</feature>
<dbReference type="InterPro" id="IPR016134">
    <property type="entry name" value="Dockerin_dom"/>
</dbReference>
<dbReference type="PANTHER" id="PTHR46333:SF2">
    <property type="entry name" value="CYTOKINESIS PROTEIN 3"/>
    <property type="match status" value="1"/>
</dbReference>
<name>A0A926I317_9FIRM</name>
<dbReference type="GO" id="GO:0005737">
    <property type="term" value="C:cytoplasm"/>
    <property type="evidence" value="ECO:0007669"/>
    <property type="project" value="TreeGrafter"/>
</dbReference>
<dbReference type="PROSITE" id="PS51766">
    <property type="entry name" value="DOCKERIN"/>
    <property type="match status" value="1"/>
</dbReference>
<feature type="signal peptide" evidence="2">
    <location>
        <begin position="1"/>
        <end position="23"/>
    </location>
</feature>
<feature type="chain" id="PRO_5036678750" description="Dockerin domain-containing protein" evidence="2">
    <location>
        <begin position="24"/>
        <end position="1329"/>
    </location>
</feature>
<accession>A0A926I317</accession>
<evidence type="ECO:0000259" key="3">
    <source>
        <dbReference type="PROSITE" id="PS51766"/>
    </source>
</evidence>
<dbReference type="InterPro" id="IPR002931">
    <property type="entry name" value="Transglutaminase-like"/>
</dbReference>
<dbReference type="SUPFAM" id="SSF63446">
    <property type="entry name" value="Type I dockerin domain"/>
    <property type="match status" value="1"/>
</dbReference>
<evidence type="ECO:0000256" key="2">
    <source>
        <dbReference type="SAM" id="SignalP"/>
    </source>
</evidence>
<dbReference type="GO" id="GO:0004553">
    <property type="term" value="F:hydrolase activity, hydrolyzing O-glycosyl compounds"/>
    <property type="evidence" value="ECO:0007669"/>
    <property type="project" value="InterPro"/>
</dbReference>
<dbReference type="CDD" id="cd14256">
    <property type="entry name" value="Dockerin_I"/>
    <property type="match status" value="1"/>
</dbReference>
<gene>
    <name evidence="4" type="ORF">H8711_02880</name>
</gene>
<dbReference type="InterPro" id="IPR002105">
    <property type="entry name" value="Dockerin_1_rpt"/>
</dbReference>
<proteinExistence type="predicted"/>
<dbReference type="InterPro" id="IPR036439">
    <property type="entry name" value="Dockerin_dom_sf"/>
</dbReference>
<evidence type="ECO:0000256" key="1">
    <source>
        <dbReference type="SAM" id="MobiDB-lite"/>
    </source>
</evidence>
<dbReference type="Pfam" id="PF01841">
    <property type="entry name" value="Transglut_core"/>
    <property type="match status" value="1"/>
</dbReference>
<dbReference type="Pfam" id="PF00404">
    <property type="entry name" value="Dockerin_1"/>
    <property type="match status" value="1"/>
</dbReference>
<protein>
    <recommendedName>
        <fullName evidence="3">Dockerin domain-containing protein</fullName>
    </recommendedName>
</protein>
<keyword evidence="2" id="KW-0732">Signal</keyword>
<dbReference type="PANTHER" id="PTHR46333">
    <property type="entry name" value="CYTOKINESIS PROTEIN 3"/>
    <property type="match status" value="1"/>
</dbReference>